<proteinExistence type="predicted"/>
<protein>
    <submittedName>
        <fullName evidence="1">Uncharacterized protein</fullName>
    </submittedName>
</protein>
<evidence type="ECO:0000313" key="1">
    <source>
        <dbReference type="EMBL" id="MED6132111.1"/>
    </source>
</evidence>
<evidence type="ECO:0000313" key="2">
    <source>
        <dbReference type="Proteomes" id="UP001341840"/>
    </source>
</evidence>
<comment type="caution">
    <text evidence="1">The sequence shown here is derived from an EMBL/GenBank/DDBJ whole genome shotgun (WGS) entry which is preliminary data.</text>
</comment>
<sequence length="59" mass="6994">MQAQRPEQLPRTYGDLENPSFRKLIRHELRSIDVGSSTDPIFELKKINNELEEKQLKKK</sequence>
<organism evidence="1 2">
    <name type="scientific">Stylosanthes scabra</name>
    <dbReference type="NCBI Taxonomy" id="79078"/>
    <lineage>
        <taxon>Eukaryota</taxon>
        <taxon>Viridiplantae</taxon>
        <taxon>Streptophyta</taxon>
        <taxon>Embryophyta</taxon>
        <taxon>Tracheophyta</taxon>
        <taxon>Spermatophyta</taxon>
        <taxon>Magnoliopsida</taxon>
        <taxon>eudicotyledons</taxon>
        <taxon>Gunneridae</taxon>
        <taxon>Pentapetalae</taxon>
        <taxon>rosids</taxon>
        <taxon>fabids</taxon>
        <taxon>Fabales</taxon>
        <taxon>Fabaceae</taxon>
        <taxon>Papilionoideae</taxon>
        <taxon>50 kb inversion clade</taxon>
        <taxon>dalbergioids sensu lato</taxon>
        <taxon>Dalbergieae</taxon>
        <taxon>Pterocarpus clade</taxon>
        <taxon>Stylosanthes</taxon>
    </lineage>
</organism>
<reference evidence="1 2" key="1">
    <citation type="journal article" date="2023" name="Plants (Basel)">
        <title>Bridging the Gap: Combining Genomics and Transcriptomics Approaches to Understand Stylosanthes scabra, an Orphan Legume from the Brazilian Caatinga.</title>
        <authorList>
            <person name="Ferreira-Neto J.R.C."/>
            <person name="da Silva M.D."/>
            <person name="Binneck E."/>
            <person name="de Melo N.F."/>
            <person name="da Silva R.H."/>
            <person name="de Melo A.L.T.M."/>
            <person name="Pandolfi V."/>
            <person name="Bustamante F.O."/>
            <person name="Brasileiro-Vidal A.C."/>
            <person name="Benko-Iseppon A.M."/>
        </authorList>
    </citation>
    <scope>NUCLEOTIDE SEQUENCE [LARGE SCALE GENOMIC DNA]</scope>
    <source>
        <tissue evidence="1">Leaves</tissue>
    </source>
</reference>
<dbReference type="Proteomes" id="UP001341840">
    <property type="component" value="Unassembled WGS sequence"/>
</dbReference>
<keyword evidence="2" id="KW-1185">Reference proteome</keyword>
<accession>A0ABU6S6P0</accession>
<gene>
    <name evidence="1" type="ORF">PIB30_016142</name>
</gene>
<dbReference type="EMBL" id="JASCZI010060460">
    <property type="protein sequence ID" value="MED6132111.1"/>
    <property type="molecule type" value="Genomic_DNA"/>
</dbReference>
<name>A0ABU6S6P0_9FABA</name>